<evidence type="ECO:0000313" key="2">
    <source>
        <dbReference type="Proteomes" id="UP000295313"/>
    </source>
</evidence>
<dbReference type="RefSeq" id="WP_133943539.1">
    <property type="nucleotide sequence ID" value="NZ_SOEO01000001.1"/>
</dbReference>
<dbReference type="OrthoDB" id="190848at2"/>
<organism evidence="1 2">
    <name type="scientific">Epilithonimonas xixisoli</name>
    <dbReference type="NCBI Taxonomy" id="1476462"/>
    <lineage>
        <taxon>Bacteria</taxon>
        <taxon>Pseudomonadati</taxon>
        <taxon>Bacteroidota</taxon>
        <taxon>Flavobacteriia</taxon>
        <taxon>Flavobacteriales</taxon>
        <taxon>Weeksellaceae</taxon>
        <taxon>Chryseobacterium group</taxon>
        <taxon>Epilithonimonas</taxon>
    </lineage>
</organism>
<sequence>MNNDELEVSRAEIPYLFRYRSDNDFTIDEIKNNYIYFANSEKLNDPFDASHKLVNIDDNDKSVKKSIEFLKSKLTDKLSIDYFEEKFGNKKDFLEFVKKGVIEFINYTGIACFSISPLNIMLWANYCNNHQGVCVQYNTENDKTFFNGIRNVEYVRDLNRINYSIGDGDNEALLKIFHTKLELWRQEYEIRLLKNPPGIHTLNPIAIRSVIFGLRTSDDFREKIVNVVKSNQPHIKIYNSELMEDGFGLTLTQLII</sequence>
<reference evidence="1 2" key="1">
    <citation type="submission" date="2019-03" db="EMBL/GenBank/DDBJ databases">
        <title>Genomic Encyclopedia of Type Strains, Phase III (KMG-III): the genomes of soil and plant-associated and newly described type strains.</title>
        <authorList>
            <person name="Whitman W."/>
        </authorList>
    </citation>
    <scope>NUCLEOTIDE SEQUENCE [LARGE SCALE GENOMIC DNA]</scope>
    <source>
        <strain evidence="1 2">CGMCC 1.12802</strain>
    </source>
</reference>
<evidence type="ECO:0008006" key="3">
    <source>
        <dbReference type="Google" id="ProtNLM"/>
    </source>
</evidence>
<name>A0A4R8IJ82_9FLAO</name>
<dbReference type="AlphaFoldDB" id="A0A4R8IJ82"/>
<keyword evidence="2" id="KW-1185">Reference proteome</keyword>
<comment type="caution">
    <text evidence="1">The sequence shown here is derived from an EMBL/GenBank/DDBJ whole genome shotgun (WGS) entry which is preliminary data.</text>
</comment>
<gene>
    <name evidence="1" type="ORF">B0I22_1066</name>
</gene>
<evidence type="ECO:0000313" key="1">
    <source>
        <dbReference type="EMBL" id="TDX86905.1"/>
    </source>
</evidence>
<dbReference type="EMBL" id="SOEO01000001">
    <property type="protein sequence ID" value="TDX86905.1"/>
    <property type="molecule type" value="Genomic_DNA"/>
</dbReference>
<accession>A0A4R8IJ82</accession>
<protein>
    <recommendedName>
        <fullName evidence="3">DUF2971 family protein</fullName>
    </recommendedName>
</protein>
<dbReference type="Proteomes" id="UP000295313">
    <property type="component" value="Unassembled WGS sequence"/>
</dbReference>
<proteinExistence type="predicted"/>